<protein>
    <submittedName>
        <fullName evidence="1">Uncharacterized protein</fullName>
    </submittedName>
</protein>
<sequence length="84" mass="9791">MQDSEEFKNKLQACFKAIDEHIEQSSTNIQSSFEQIKEFQSSDQGQSNQSEILKQNLHQPNTQFINEQFSQLQDDLIEVIKSQL</sequence>
<dbReference type="EMBL" id="CAJJDM010000085">
    <property type="protein sequence ID" value="CAD8088722.1"/>
    <property type="molecule type" value="Genomic_DNA"/>
</dbReference>
<gene>
    <name evidence="1" type="ORF">PPRIM_AZ9-3.1.T0820048</name>
</gene>
<keyword evidence="2" id="KW-1185">Reference proteome</keyword>
<dbReference type="OMA" id="ILACFME"/>
<evidence type="ECO:0000313" key="1">
    <source>
        <dbReference type="EMBL" id="CAD8088722.1"/>
    </source>
</evidence>
<evidence type="ECO:0000313" key="2">
    <source>
        <dbReference type="Proteomes" id="UP000688137"/>
    </source>
</evidence>
<comment type="caution">
    <text evidence="1">The sequence shown here is derived from an EMBL/GenBank/DDBJ whole genome shotgun (WGS) entry which is preliminary data.</text>
</comment>
<organism evidence="1 2">
    <name type="scientific">Paramecium primaurelia</name>
    <dbReference type="NCBI Taxonomy" id="5886"/>
    <lineage>
        <taxon>Eukaryota</taxon>
        <taxon>Sar</taxon>
        <taxon>Alveolata</taxon>
        <taxon>Ciliophora</taxon>
        <taxon>Intramacronucleata</taxon>
        <taxon>Oligohymenophorea</taxon>
        <taxon>Peniculida</taxon>
        <taxon>Parameciidae</taxon>
        <taxon>Paramecium</taxon>
    </lineage>
</organism>
<dbReference type="Proteomes" id="UP000688137">
    <property type="component" value="Unassembled WGS sequence"/>
</dbReference>
<dbReference type="AlphaFoldDB" id="A0A8S1N9G0"/>
<reference evidence="1" key="1">
    <citation type="submission" date="2021-01" db="EMBL/GenBank/DDBJ databases">
        <authorList>
            <consortium name="Genoscope - CEA"/>
            <person name="William W."/>
        </authorList>
    </citation>
    <scope>NUCLEOTIDE SEQUENCE</scope>
</reference>
<name>A0A8S1N9G0_PARPR</name>
<proteinExistence type="predicted"/>
<accession>A0A8S1N9G0</accession>